<accession>A0A0F4J417</accession>
<dbReference type="PATRIC" id="fig|68223.7.peg.732"/>
<dbReference type="OrthoDB" id="9806150at2"/>
<keyword evidence="3" id="KW-1185">Reference proteome</keyword>
<reference evidence="2 3" key="1">
    <citation type="submission" date="2015-02" db="EMBL/GenBank/DDBJ databases">
        <authorList>
            <person name="Ju K.-S."/>
            <person name="Doroghazi J.R."/>
            <person name="Metcalf W."/>
        </authorList>
    </citation>
    <scope>NUCLEOTIDE SEQUENCE [LARGE SCALE GENOMIC DNA]</scope>
    <source>
        <strain evidence="2 3">NRRL ISP-5550</strain>
    </source>
</reference>
<dbReference type="RefSeq" id="WP_045949619.1">
    <property type="nucleotide sequence ID" value="NZ_JZWV01000677.1"/>
</dbReference>
<evidence type="ECO:0000313" key="2">
    <source>
        <dbReference type="EMBL" id="KJY29097.1"/>
    </source>
</evidence>
<dbReference type="EMBL" id="JZWV01000677">
    <property type="protein sequence ID" value="KJY29097.1"/>
    <property type="molecule type" value="Genomic_DNA"/>
</dbReference>
<dbReference type="SUPFAM" id="SSF55811">
    <property type="entry name" value="Nudix"/>
    <property type="match status" value="1"/>
</dbReference>
<organism evidence="2 3">
    <name type="scientific">Streptomyces katrae</name>
    <dbReference type="NCBI Taxonomy" id="68223"/>
    <lineage>
        <taxon>Bacteria</taxon>
        <taxon>Bacillati</taxon>
        <taxon>Actinomycetota</taxon>
        <taxon>Actinomycetes</taxon>
        <taxon>Kitasatosporales</taxon>
        <taxon>Streptomycetaceae</taxon>
        <taxon>Streptomyces</taxon>
    </lineage>
</organism>
<dbReference type="InterPro" id="IPR000086">
    <property type="entry name" value="NUDIX_hydrolase_dom"/>
</dbReference>
<comment type="caution">
    <text evidence="2">The sequence shown here is derived from an EMBL/GenBank/DDBJ whole genome shotgun (WGS) entry which is preliminary data.</text>
</comment>
<dbReference type="AlphaFoldDB" id="A0A0F4J417"/>
<dbReference type="Proteomes" id="UP000033551">
    <property type="component" value="Unassembled WGS sequence"/>
</dbReference>
<dbReference type="CDD" id="cd03424">
    <property type="entry name" value="NUDIX_ADPRase_Nudt5_UGPPase_Nudt14"/>
    <property type="match status" value="1"/>
</dbReference>
<evidence type="ECO:0000313" key="3">
    <source>
        <dbReference type="Proteomes" id="UP000033551"/>
    </source>
</evidence>
<dbReference type="Gene3D" id="3.90.79.10">
    <property type="entry name" value="Nucleoside Triphosphate Pyrophosphohydrolase"/>
    <property type="match status" value="1"/>
</dbReference>
<protein>
    <recommendedName>
        <fullName evidence="1">Nudix hydrolase domain-containing protein</fullName>
    </recommendedName>
</protein>
<gene>
    <name evidence="2" type="ORF">VR44_23795</name>
</gene>
<name>A0A0F4J417_9ACTN</name>
<feature type="domain" description="Nudix hydrolase" evidence="1">
    <location>
        <begin position="77"/>
        <end position="180"/>
    </location>
</feature>
<evidence type="ECO:0000259" key="1">
    <source>
        <dbReference type="Pfam" id="PF00293"/>
    </source>
</evidence>
<dbReference type="InterPro" id="IPR015797">
    <property type="entry name" value="NUDIX_hydrolase-like_dom_sf"/>
</dbReference>
<proteinExistence type="predicted"/>
<sequence length="208" mass="22492">MNGVEGYERLRAERPELFRNEPGGIEILTDPAAVAGAGGLLYRDPYVMLVRDAVRFPDGREGTYIRSIGTTPEPGCVVLPLLDGQVVLIEHFRHATRSWRWEVPRGFGTRGLADTENAAKELREEIGAEVLELVPLGAVHPDTGVMGDQVLLYAARIGGIGRLAVGEGIRSTRTVPFAEAEEMVLDGRITDGFTLAALFRARLAGLAG</sequence>
<dbReference type="Pfam" id="PF00293">
    <property type="entry name" value="NUDIX"/>
    <property type="match status" value="1"/>
</dbReference>